<dbReference type="AlphaFoldDB" id="A0A3M7QL14"/>
<organism evidence="1 2">
    <name type="scientific">Brachionus plicatilis</name>
    <name type="common">Marine rotifer</name>
    <name type="synonym">Brachionus muelleri</name>
    <dbReference type="NCBI Taxonomy" id="10195"/>
    <lineage>
        <taxon>Eukaryota</taxon>
        <taxon>Metazoa</taxon>
        <taxon>Spiralia</taxon>
        <taxon>Gnathifera</taxon>
        <taxon>Rotifera</taxon>
        <taxon>Eurotatoria</taxon>
        <taxon>Monogononta</taxon>
        <taxon>Pseudotrocha</taxon>
        <taxon>Ploima</taxon>
        <taxon>Brachionidae</taxon>
        <taxon>Brachionus</taxon>
    </lineage>
</organism>
<keyword evidence="2" id="KW-1185">Reference proteome</keyword>
<evidence type="ECO:0000313" key="1">
    <source>
        <dbReference type="EMBL" id="RNA11990.1"/>
    </source>
</evidence>
<reference evidence="1 2" key="1">
    <citation type="journal article" date="2018" name="Sci. Rep.">
        <title>Genomic signatures of local adaptation to the degree of environmental predictability in rotifers.</title>
        <authorList>
            <person name="Franch-Gras L."/>
            <person name="Hahn C."/>
            <person name="Garcia-Roger E.M."/>
            <person name="Carmona M.J."/>
            <person name="Serra M."/>
            <person name="Gomez A."/>
        </authorList>
    </citation>
    <scope>NUCLEOTIDE SEQUENCE [LARGE SCALE GENOMIC DNA]</scope>
    <source>
        <strain evidence="1">HYR1</strain>
    </source>
</reference>
<accession>A0A3M7QL14</accession>
<sequence>MGGMNGMERMEWNRNVFLWNASPFHSFLGIENLFLFFGKIGGQSEEKAVIQKEIRVFLANILEILIKN</sequence>
<dbReference type="EMBL" id="REGN01005792">
    <property type="protein sequence ID" value="RNA11990.1"/>
    <property type="molecule type" value="Genomic_DNA"/>
</dbReference>
<proteinExistence type="predicted"/>
<evidence type="ECO:0000313" key="2">
    <source>
        <dbReference type="Proteomes" id="UP000276133"/>
    </source>
</evidence>
<comment type="caution">
    <text evidence="1">The sequence shown here is derived from an EMBL/GenBank/DDBJ whole genome shotgun (WGS) entry which is preliminary data.</text>
</comment>
<gene>
    <name evidence="1" type="ORF">BpHYR1_036918</name>
</gene>
<name>A0A3M7QL14_BRAPC</name>
<protein>
    <submittedName>
        <fullName evidence="1">Uncharacterized protein</fullName>
    </submittedName>
</protein>
<dbReference type="Proteomes" id="UP000276133">
    <property type="component" value="Unassembled WGS sequence"/>
</dbReference>